<dbReference type="EMBL" id="JADEXP010000094">
    <property type="protein sequence ID" value="MBE9067417.1"/>
    <property type="molecule type" value="Genomic_DNA"/>
</dbReference>
<dbReference type="InterPro" id="IPR029063">
    <property type="entry name" value="SAM-dependent_MTases_sf"/>
</dbReference>
<keyword evidence="1" id="KW-0808">Transferase</keyword>
<accession>A0A929F8M5</accession>
<comment type="caution">
    <text evidence="1">The sequence shown here is derived from an EMBL/GenBank/DDBJ whole genome shotgun (WGS) entry which is preliminary data.</text>
</comment>
<dbReference type="SUPFAM" id="SSF53335">
    <property type="entry name" value="S-adenosyl-L-methionine-dependent methyltransferases"/>
    <property type="match status" value="2"/>
</dbReference>
<organism evidence="1 2">
    <name type="scientific">Leptolyngbya cf. ectocarpi LEGE 11479</name>
    <dbReference type="NCBI Taxonomy" id="1828722"/>
    <lineage>
        <taxon>Bacteria</taxon>
        <taxon>Bacillati</taxon>
        <taxon>Cyanobacteriota</taxon>
        <taxon>Cyanophyceae</taxon>
        <taxon>Leptolyngbyales</taxon>
        <taxon>Leptolyngbyaceae</taxon>
        <taxon>Leptolyngbya group</taxon>
        <taxon>Leptolyngbya</taxon>
    </lineage>
</organism>
<proteinExistence type="predicted"/>
<keyword evidence="1" id="KW-0489">Methyltransferase</keyword>
<dbReference type="AlphaFoldDB" id="A0A929F8M5"/>
<protein>
    <submittedName>
        <fullName evidence="1">Methyltransferase domain-containing protein</fullName>
    </submittedName>
</protein>
<dbReference type="RefSeq" id="WP_193993382.1">
    <property type="nucleotide sequence ID" value="NZ_JADEXP010000094.1"/>
</dbReference>
<dbReference type="Pfam" id="PF13489">
    <property type="entry name" value="Methyltransf_23"/>
    <property type="match status" value="2"/>
</dbReference>
<reference evidence="1" key="1">
    <citation type="submission" date="2020-10" db="EMBL/GenBank/DDBJ databases">
        <authorList>
            <person name="Castelo-Branco R."/>
            <person name="Eusebio N."/>
            <person name="Adriana R."/>
            <person name="Vieira A."/>
            <person name="Brugerolle De Fraissinette N."/>
            <person name="Rezende De Castro R."/>
            <person name="Schneider M.P."/>
            <person name="Vasconcelos V."/>
            <person name="Leao P.N."/>
        </authorList>
    </citation>
    <scope>NUCLEOTIDE SEQUENCE</scope>
    <source>
        <strain evidence="1">LEGE 11479</strain>
    </source>
</reference>
<sequence length="567" mass="65639">MSNTFAPPLSDDCYAEYYRLRKAASTMTSETVAWFQKNSKMLVEGMLSQFEQREVFYMLSVGSGEGDLDLEIIQSLLPYLQQYNLKLKYVAIEPNSTHRNLFIKNLKNLTLDSSFEFEIRDSYFGKTRDFEKDNTYDLILLIHVLYYFEDFYTPVRQALKQLTPAGKAVIVHQENVGIPELQRQYMMALKGDEAELLTTEDIRKRLEQEGCDYTYESVNAHLEITEYLAGSEQGTKILSFCMECDLRHLEKQKLEQLYHSCQDLASFDRNGKAFISEPIGVFILPSPSTQTRQSFRALEDRDPVQDYWQLAKEYDWLNLFSKVTSEEKSINLLDIACGNGRWLKALQLYVDFQYQDKSIVCDLLDPHREAITNASQTLKAPFQLGQKYEIEIQKAHLKPASYDVIWSMHGFYMINPGTLPAIFDQCCSLLKSNGVGLIALATRKSFYVDFYSRYLDAFFEGKGERFTSAEDVVATLLEADIQHRVSKIIYEEKIHSNNLSALEHYIKVESTVNSFNQEIESEKLSCTKDICLDDLMSHPKTKKYLESLVRGSFYYFPQEVWLVSFNN</sequence>
<keyword evidence="2" id="KW-1185">Reference proteome</keyword>
<evidence type="ECO:0000313" key="1">
    <source>
        <dbReference type="EMBL" id="MBE9067417.1"/>
    </source>
</evidence>
<dbReference type="PANTHER" id="PTHR43861">
    <property type="entry name" value="TRANS-ACONITATE 2-METHYLTRANSFERASE-RELATED"/>
    <property type="match status" value="1"/>
</dbReference>
<dbReference type="Gene3D" id="3.40.50.150">
    <property type="entry name" value="Vaccinia Virus protein VP39"/>
    <property type="match status" value="2"/>
</dbReference>
<gene>
    <name evidence="1" type="ORF">IQ260_12195</name>
</gene>
<name>A0A929F8M5_LEPEC</name>
<dbReference type="Proteomes" id="UP000615026">
    <property type="component" value="Unassembled WGS sequence"/>
</dbReference>
<dbReference type="GO" id="GO:0032259">
    <property type="term" value="P:methylation"/>
    <property type="evidence" value="ECO:0007669"/>
    <property type="project" value="UniProtKB-KW"/>
</dbReference>
<dbReference type="GO" id="GO:0008168">
    <property type="term" value="F:methyltransferase activity"/>
    <property type="evidence" value="ECO:0007669"/>
    <property type="project" value="UniProtKB-KW"/>
</dbReference>
<dbReference type="CDD" id="cd02440">
    <property type="entry name" value="AdoMet_MTases"/>
    <property type="match status" value="1"/>
</dbReference>
<evidence type="ECO:0000313" key="2">
    <source>
        <dbReference type="Proteomes" id="UP000615026"/>
    </source>
</evidence>